<dbReference type="Pfam" id="PF14403">
    <property type="entry name" value="CP_ATPgrasp_2"/>
    <property type="match status" value="1"/>
</dbReference>
<proteinExistence type="predicted"/>
<keyword evidence="4" id="KW-1185">Reference proteome</keyword>
<dbReference type="RefSeq" id="WP_038372042.1">
    <property type="nucleotide sequence ID" value="NZ_KK069992.1"/>
</dbReference>
<evidence type="ECO:0000313" key="4">
    <source>
        <dbReference type="Proteomes" id="UP000023067"/>
    </source>
</evidence>
<dbReference type="STRING" id="396014.BF93_16865"/>
<accession>Z9JUN9</accession>
<dbReference type="PATRIC" id="fig|396014.3.peg.1717"/>
<gene>
    <name evidence="3" type="ORF">BF93_16865</name>
</gene>
<dbReference type="Proteomes" id="UP000023067">
    <property type="component" value="Unassembled WGS sequence"/>
</dbReference>
<dbReference type="eggNOG" id="COG2307">
    <property type="taxonomic scope" value="Bacteria"/>
</dbReference>
<dbReference type="eggNOG" id="COG2308">
    <property type="taxonomic scope" value="Bacteria"/>
</dbReference>
<dbReference type="PANTHER" id="PTHR34595:SF2">
    <property type="entry name" value="BLR2978 PROTEIN"/>
    <property type="match status" value="1"/>
</dbReference>
<feature type="domain" description="Circularly permuted ATP-grasp type 2" evidence="2">
    <location>
        <begin position="48"/>
        <end position="321"/>
    </location>
</feature>
<feature type="domain" description="DUF403" evidence="1">
    <location>
        <begin position="421"/>
        <end position="732"/>
    </location>
</feature>
<sequence length="746" mass="79488">MTSHRPDTLPAELRALGPAGRRRAAGAARDMLAAELSQRPGEIVDPVPVVVDDEAWQDLVAGLTQRARLLDELYGDLYGPRTVLTGDVAPAEAVFADPAYLRPAVGMPAHGAAHLHMLTCRVTRTAEGRWMVLEDSTDTPGGSGLAIELRRVLSRSVPSLYRSTPLHRLQPFFDTVRTSLHARLRADGRAGRLVVLIDEAGDAQSADHRLLASLLGAPVVSATDLVIRDGSVRLHAPAGTAAETTGVDAIWRLVPSAQVDPLDLGPTPLGGVTGLTEAARRGEVAVLNPIGAGILENPALRAALPDLCRQVLHEDLRLHSPAGPLGPERATALSLDPDGGEELVERPVTLQVMVVAGESGYEVLPGGIARTDDDAPPALKDVWVLVPEPSSAPEGAESRGEALEGIGALPSRTAITPSIGTDLFWFGRYLERVDQTARMLRTVVDVGNDLRAERSASALTARTVLLRAVTDVTATYPGFTAIDPTDGDAVDAELASVVTDVSRPGSLGQSFRALEHSTLSLRDLVGEDIWPALTRMRETLRAPAALEGPLEQSLTVLVDGCLTLTGAITESMSRGTGRDLWEAGRRIERALGLLALLGSVFSERRSLRVEQRVSAAVATITGASTAFRRAYRSPLHPELLAEMLLADAALPRSLAFQVERLREAVDRLPDTSATSEVRSLLADLRSRTESLSARSLLQPEAEGSARTGVPAQLGAARDLLRTLSTALEEEFFRAPERTAAWGIDDV</sequence>
<dbReference type="InterPro" id="IPR051680">
    <property type="entry name" value="ATP-dep_Glu-Cys_Ligase-2"/>
</dbReference>
<dbReference type="EMBL" id="JDYK01000007">
    <property type="protein sequence ID" value="EWS81477.1"/>
    <property type="molecule type" value="Genomic_DNA"/>
</dbReference>
<dbReference type="InterPro" id="IPR025841">
    <property type="entry name" value="CP_ATPgrasp_2"/>
</dbReference>
<dbReference type="HOGENOM" id="CLU_013951_0_1_11"/>
<reference evidence="3 4" key="1">
    <citation type="submission" date="2014-02" db="EMBL/GenBank/DDBJ databases">
        <title>Genome sequence of Brachybacterium phenoliresistens strain W13A50.</title>
        <authorList>
            <person name="Wang X."/>
        </authorList>
    </citation>
    <scope>NUCLEOTIDE SEQUENCE [LARGE SCALE GENOMIC DNA]</scope>
    <source>
        <strain evidence="3 4">W13A50</strain>
    </source>
</reference>
<comment type="caution">
    <text evidence="3">The sequence shown here is derived from an EMBL/GenBank/DDBJ whole genome shotgun (WGS) entry which is preliminary data.</text>
</comment>
<dbReference type="Pfam" id="PF04168">
    <property type="entry name" value="Alpha-E"/>
    <property type="match status" value="1"/>
</dbReference>
<organism evidence="3 4">
    <name type="scientific">Brachybacterium phenoliresistens</name>
    <dbReference type="NCBI Taxonomy" id="396014"/>
    <lineage>
        <taxon>Bacteria</taxon>
        <taxon>Bacillati</taxon>
        <taxon>Actinomycetota</taxon>
        <taxon>Actinomycetes</taxon>
        <taxon>Micrococcales</taxon>
        <taxon>Dermabacteraceae</taxon>
        <taxon>Brachybacterium</taxon>
    </lineage>
</organism>
<evidence type="ECO:0000313" key="3">
    <source>
        <dbReference type="EMBL" id="EWS81477.1"/>
    </source>
</evidence>
<dbReference type="AlphaFoldDB" id="Z9JUN9"/>
<protein>
    <submittedName>
        <fullName evidence="3">Uncharacterized protein</fullName>
    </submittedName>
</protein>
<dbReference type="PANTHER" id="PTHR34595">
    <property type="entry name" value="BLR5612 PROTEIN"/>
    <property type="match status" value="1"/>
</dbReference>
<evidence type="ECO:0000259" key="1">
    <source>
        <dbReference type="Pfam" id="PF04168"/>
    </source>
</evidence>
<dbReference type="InterPro" id="IPR007296">
    <property type="entry name" value="DUF403"/>
</dbReference>
<dbReference type="Gene3D" id="3.40.50.11290">
    <property type="match status" value="1"/>
</dbReference>
<name>Z9JUN9_9MICO</name>
<evidence type="ECO:0000259" key="2">
    <source>
        <dbReference type="Pfam" id="PF14403"/>
    </source>
</evidence>